<dbReference type="Gene3D" id="3.30.565.40">
    <property type="entry name" value="Fervidobacterium nodosum Rt17-B1 like"/>
    <property type="match status" value="1"/>
</dbReference>
<dbReference type="Proteomes" id="UP001172778">
    <property type="component" value="Unassembled WGS sequence"/>
</dbReference>
<keyword evidence="3" id="KW-1185">Reference proteome</keyword>
<reference evidence="2" key="1">
    <citation type="submission" date="2023-03" db="EMBL/GenBank/DDBJ databases">
        <title>Chitinimonas shenzhenensis gen. nov., sp. nov., a novel member of family Burkholderiaceae isolated from activated sludge collected in Shen Zhen, China.</title>
        <authorList>
            <person name="Wang X."/>
        </authorList>
    </citation>
    <scope>NUCLEOTIDE SEQUENCE</scope>
    <source>
        <strain evidence="2">DQS-5</strain>
    </source>
</reference>
<dbReference type="EMBL" id="JARRAF010000032">
    <property type="protein sequence ID" value="MDK2126146.1"/>
    <property type="molecule type" value="Genomic_DNA"/>
</dbReference>
<feature type="chain" id="PRO_5046548523" description="DUF3298 domain-containing protein" evidence="1">
    <location>
        <begin position="21"/>
        <end position="349"/>
    </location>
</feature>
<proteinExistence type="predicted"/>
<evidence type="ECO:0000256" key="1">
    <source>
        <dbReference type="SAM" id="SignalP"/>
    </source>
</evidence>
<evidence type="ECO:0000313" key="3">
    <source>
        <dbReference type="Proteomes" id="UP001172778"/>
    </source>
</evidence>
<keyword evidence="1" id="KW-0732">Signal</keyword>
<organism evidence="2 3">
    <name type="scientific">Parachitinimonas caeni</name>
    <dbReference type="NCBI Taxonomy" id="3031301"/>
    <lineage>
        <taxon>Bacteria</taxon>
        <taxon>Pseudomonadati</taxon>
        <taxon>Pseudomonadota</taxon>
        <taxon>Betaproteobacteria</taxon>
        <taxon>Neisseriales</taxon>
        <taxon>Chitinibacteraceae</taxon>
        <taxon>Parachitinimonas</taxon>
    </lineage>
</organism>
<evidence type="ECO:0000313" key="2">
    <source>
        <dbReference type="EMBL" id="MDK2126146.1"/>
    </source>
</evidence>
<protein>
    <recommendedName>
        <fullName evidence="4">DUF3298 domain-containing protein</fullName>
    </recommendedName>
</protein>
<comment type="caution">
    <text evidence="2">The sequence shown here is derived from an EMBL/GenBank/DDBJ whole genome shotgun (WGS) entry which is preliminary data.</text>
</comment>
<dbReference type="RefSeq" id="WP_284102460.1">
    <property type="nucleotide sequence ID" value="NZ_JARRAF010000032.1"/>
</dbReference>
<feature type="signal peptide" evidence="1">
    <location>
        <begin position="1"/>
        <end position="20"/>
    </location>
</feature>
<name>A0ABT7E1H2_9NEIS</name>
<sequence length="349" mass="39238">MICRFWLVLALTGAALPALGDDCLTRIWKGKVGDIPVMIAFESLGADSQIGGRYYYRNQMEDLLLIRDAPSVAQWKEVDPKGRVTAYLSLTCRGDELIGEWQAADGKRRLQITAYAANAETYSRQRFEAVRPRLVERLRFGANRYERIAVAEHASHLGLRLVGNGAGLARINQTLMQDFLAALDNDIQCRAQGRWMQGEQHSYENTSEWRVIAWNRTYVVIGSQSSGYCGGAHPYSGSGAMTYDLETGQKVDISTWLTADYQQSISRDSKLWRTLIKRYRSGSEYDEACIDSLEFSASMVWPTSSGMVFQPFAPYALQFCIEEVEVPYSAIAGFLSPLGKSQVRRFQGR</sequence>
<gene>
    <name evidence="2" type="ORF">PZA18_19055</name>
</gene>
<accession>A0ABT7E1H2</accession>
<evidence type="ECO:0008006" key="4">
    <source>
        <dbReference type="Google" id="ProtNLM"/>
    </source>
</evidence>